<feature type="transmembrane region" description="Helical" evidence="6">
    <location>
        <begin position="396"/>
        <end position="417"/>
    </location>
</feature>
<feature type="transmembrane region" description="Helical" evidence="6">
    <location>
        <begin position="306"/>
        <end position="328"/>
    </location>
</feature>
<evidence type="ECO:0000256" key="1">
    <source>
        <dbReference type="ARBA" id="ARBA00004141"/>
    </source>
</evidence>
<keyword evidence="4 6" id="KW-1133">Transmembrane helix</keyword>
<dbReference type="PROSITE" id="PS50850">
    <property type="entry name" value="MFS"/>
    <property type="match status" value="1"/>
</dbReference>
<feature type="transmembrane region" description="Helical" evidence="6">
    <location>
        <begin position="106"/>
        <end position="125"/>
    </location>
</feature>
<feature type="transmembrane region" description="Helical" evidence="6">
    <location>
        <begin position="364"/>
        <end position="384"/>
    </location>
</feature>
<keyword evidence="5 6" id="KW-0472">Membrane</keyword>
<dbReference type="Pfam" id="PF07690">
    <property type="entry name" value="MFS_1"/>
    <property type="match status" value="1"/>
</dbReference>
<keyword evidence="3 6" id="KW-0812">Transmembrane</keyword>
<accession>A0A1L7XL11</accession>
<sequence>MSVEKEIANCSADVDIQTEATVLWTKFDEKVLLRKIDLRIFPPLIVLFILNFIDRNNFANARLYGLQEDLGLSDVEYQTCISILLVGYVSMQVPSNMFLNYITRPSLYLCTCVVLWGMISAATAAAHNSTGAIFCRLILGVLEAALFPGSLYYLSRWYTRKEMQLRVTLLNAGNLLAQAFGGLIAAGVLGNMEGKLGIRAWRWLFIIEGVVTVVIGIIAFPILPDYPTTTKWLSEKEVLIAEQRLVNDAGLADSEDVDEGIFYGLKLALTDPKVWLLALAYHTTIMGLSFSYFFPTITQALGYTKVKTLLLTAPPWIWALFVSIPNAIHADKTGERFFHYAWPAAACCIGFIISIASHNTGARYFSAFLMTTGYASGFAMLAWISNTIPRPRAKRAAAIGLVNACGNIGSIPGAYIWPINYGPYYRNSFIASLAILTFAISAACALRTYLKHLNKKLDRNEGVAFVASQGAVERSAKLEGETLNQVKDRMQRFRYLY</sequence>
<dbReference type="SUPFAM" id="SSF103473">
    <property type="entry name" value="MFS general substrate transporter"/>
    <property type="match status" value="1"/>
</dbReference>
<dbReference type="FunFam" id="1.20.1250.20:FF:000057">
    <property type="entry name" value="MFS general substrate transporter"/>
    <property type="match status" value="1"/>
</dbReference>
<dbReference type="PANTHER" id="PTHR43791">
    <property type="entry name" value="PERMEASE-RELATED"/>
    <property type="match status" value="1"/>
</dbReference>
<dbReference type="InterPro" id="IPR011701">
    <property type="entry name" value="MFS"/>
</dbReference>
<feature type="transmembrane region" description="Helical" evidence="6">
    <location>
        <begin position="274"/>
        <end position="294"/>
    </location>
</feature>
<keyword evidence="9" id="KW-1185">Reference proteome</keyword>
<dbReference type="InterPro" id="IPR020846">
    <property type="entry name" value="MFS_dom"/>
</dbReference>
<keyword evidence="2" id="KW-0813">Transport</keyword>
<proteinExistence type="predicted"/>
<evidence type="ECO:0000256" key="5">
    <source>
        <dbReference type="ARBA" id="ARBA00023136"/>
    </source>
</evidence>
<evidence type="ECO:0000256" key="2">
    <source>
        <dbReference type="ARBA" id="ARBA00022448"/>
    </source>
</evidence>
<dbReference type="OrthoDB" id="2250022at2759"/>
<feature type="transmembrane region" description="Helical" evidence="6">
    <location>
        <begin position="340"/>
        <end position="358"/>
    </location>
</feature>
<dbReference type="InterPro" id="IPR036259">
    <property type="entry name" value="MFS_trans_sf"/>
</dbReference>
<feature type="transmembrane region" description="Helical" evidence="6">
    <location>
        <begin position="429"/>
        <end position="450"/>
    </location>
</feature>
<name>A0A1L7XL11_9HELO</name>
<gene>
    <name evidence="8" type="ORF">PAC_15516</name>
</gene>
<feature type="domain" description="Major facilitator superfamily (MFS) profile" evidence="7">
    <location>
        <begin position="40"/>
        <end position="451"/>
    </location>
</feature>
<dbReference type="EMBL" id="FJOG01000032">
    <property type="protein sequence ID" value="CZR65616.1"/>
    <property type="molecule type" value="Genomic_DNA"/>
</dbReference>
<comment type="subcellular location">
    <subcellularLocation>
        <location evidence="1">Membrane</location>
        <topology evidence="1">Multi-pass membrane protein</topology>
    </subcellularLocation>
</comment>
<evidence type="ECO:0000256" key="4">
    <source>
        <dbReference type="ARBA" id="ARBA00022989"/>
    </source>
</evidence>
<dbReference type="FunFam" id="1.20.1250.20:FF:000013">
    <property type="entry name" value="MFS general substrate transporter"/>
    <property type="match status" value="1"/>
</dbReference>
<evidence type="ECO:0000259" key="7">
    <source>
        <dbReference type="PROSITE" id="PS50850"/>
    </source>
</evidence>
<dbReference type="AlphaFoldDB" id="A0A1L7XL11"/>
<dbReference type="PANTHER" id="PTHR43791:SF92">
    <property type="entry name" value="AGL026WP"/>
    <property type="match status" value="1"/>
</dbReference>
<organism evidence="8 9">
    <name type="scientific">Phialocephala subalpina</name>
    <dbReference type="NCBI Taxonomy" id="576137"/>
    <lineage>
        <taxon>Eukaryota</taxon>
        <taxon>Fungi</taxon>
        <taxon>Dikarya</taxon>
        <taxon>Ascomycota</taxon>
        <taxon>Pezizomycotina</taxon>
        <taxon>Leotiomycetes</taxon>
        <taxon>Helotiales</taxon>
        <taxon>Mollisiaceae</taxon>
        <taxon>Phialocephala</taxon>
        <taxon>Phialocephala fortinii species complex</taxon>
    </lineage>
</organism>
<evidence type="ECO:0000256" key="3">
    <source>
        <dbReference type="ARBA" id="ARBA00022692"/>
    </source>
</evidence>
<protein>
    <submittedName>
        <fullName evidence="8">Related to nicotinamide mononucleotide permease</fullName>
    </submittedName>
</protein>
<dbReference type="GO" id="GO:0022857">
    <property type="term" value="F:transmembrane transporter activity"/>
    <property type="evidence" value="ECO:0007669"/>
    <property type="project" value="InterPro"/>
</dbReference>
<feature type="transmembrane region" description="Helical" evidence="6">
    <location>
        <begin position="131"/>
        <end position="155"/>
    </location>
</feature>
<evidence type="ECO:0000313" key="8">
    <source>
        <dbReference type="EMBL" id="CZR65616.1"/>
    </source>
</evidence>
<evidence type="ECO:0000313" key="9">
    <source>
        <dbReference type="Proteomes" id="UP000184330"/>
    </source>
</evidence>
<reference evidence="8 9" key="1">
    <citation type="submission" date="2016-03" db="EMBL/GenBank/DDBJ databases">
        <authorList>
            <person name="Ploux O."/>
        </authorList>
    </citation>
    <scope>NUCLEOTIDE SEQUENCE [LARGE SCALE GENOMIC DNA]</scope>
    <source>
        <strain evidence="8 9">UAMH 11012</strain>
    </source>
</reference>
<dbReference type="Proteomes" id="UP000184330">
    <property type="component" value="Unassembled WGS sequence"/>
</dbReference>
<dbReference type="Gene3D" id="1.20.1250.20">
    <property type="entry name" value="MFS general substrate transporter like domains"/>
    <property type="match status" value="2"/>
</dbReference>
<evidence type="ECO:0000256" key="6">
    <source>
        <dbReference type="SAM" id="Phobius"/>
    </source>
</evidence>
<feature type="transmembrane region" description="Helical" evidence="6">
    <location>
        <begin position="167"/>
        <end position="189"/>
    </location>
</feature>
<dbReference type="GO" id="GO:0016020">
    <property type="term" value="C:membrane"/>
    <property type="evidence" value="ECO:0007669"/>
    <property type="project" value="UniProtKB-SubCell"/>
</dbReference>
<feature type="transmembrane region" description="Helical" evidence="6">
    <location>
        <begin position="201"/>
        <end position="223"/>
    </location>
</feature>